<dbReference type="AlphaFoldDB" id="A0AAW9RUP8"/>
<keyword evidence="1" id="KW-1133">Transmembrane helix</keyword>
<evidence type="ECO:0008006" key="4">
    <source>
        <dbReference type="Google" id="ProtNLM"/>
    </source>
</evidence>
<dbReference type="Proteomes" id="UP001378188">
    <property type="component" value="Unassembled WGS sequence"/>
</dbReference>
<accession>A0AAW9RUP8</accession>
<gene>
    <name evidence="2" type="ORF">V3328_14060</name>
</gene>
<dbReference type="RefSeq" id="WP_340330307.1">
    <property type="nucleotide sequence ID" value="NZ_JAZHOF010000005.1"/>
</dbReference>
<feature type="transmembrane region" description="Helical" evidence="1">
    <location>
        <begin position="49"/>
        <end position="68"/>
    </location>
</feature>
<keyword evidence="1" id="KW-0472">Membrane</keyword>
<evidence type="ECO:0000256" key="1">
    <source>
        <dbReference type="SAM" id="Phobius"/>
    </source>
</evidence>
<feature type="transmembrane region" description="Helical" evidence="1">
    <location>
        <begin position="17"/>
        <end position="37"/>
    </location>
</feature>
<organism evidence="2 3">
    <name type="scientific">Microbaculum marinum</name>
    <dbReference type="NCBI Taxonomy" id="1764581"/>
    <lineage>
        <taxon>Bacteria</taxon>
        <taxon>Pseudomonadati</taxon>
        <taxon>Pseudomonadota</taxon>
        <taxon>Alphaproteobacteria</taxon>
        <taxon>Hyphomicrobiales</taxon>
        <taxon>Tepidamorphaceae</taxon>
        <taxon>Microbaculum</taxon>
    </lineage>
</organism>
<evidence type="ECO:0000313" key="3">
    <source>
        <dbReference type="Proteomes" id="UP001378188"/>
    </source>
</evidence>
<keyword evidence="3" id="KW-1185">Reference proteome</keyword>
<protein>
    <recommendedName>
        <fullName evidence="4">DUF3311 domain-containing protein</fullName>
    </recommendedName>
</protein>
<evidence type="ECO:0000313" key="2">
    <source>
        <dbReference type="EMBL" id="MEJ8572610.1"/>
    </source>
</evidence>
<name>A0AAW9RUP8_9HYPH</name>
<sequence>MTGVRDSGLRRRKYRDAALVLPFAGVFLLMPPFIRIFVSEGNVAGIPTIILYLFGVWFALILCAWLLARPLRDVMPGEAEGSEPEIQEG</sequence>
<dbReference type="EMBL" id="JAZHOF010000005">
    <property type="protein sequence ID" value="MEJ8572610.1"/>
    <property type="molecule type" value="Genomic_DNA"/>
</dbReference>
<reference evidence="2 3" key="1">
    <citation type="submission" date="2024-02" db="EMBL/GenBank/DDBJ databases">
        <title>Genome analysis and characterization of Microbaculum marinisediminis sp. nov., isolated from marine sediment.</title>
        <authorList>
            <person name="Du Z.-J."/>
            <person name="Ye Y.-Q."/>
            <person name="Zhang Z.-R."/>
            <person name="Yuan S.-M."/>
            <person name="Zhang X.-Y."/>
        </authorList>
    </citation>
    <scope>NUCLEOTIDE SEQUENCE [LARGE SCALE GENOMIC DNA]</scope>
    <source>
        <strain evidence="2 3">SDUM1044001</strain>
    </source>
</reference>
<comment type="caution">
    <text evidence="2">The sequence shown here is derived from an EMBL/GenBank/DDBJ whole genome shotgun (WGS) entry which is preliminary data.</text>
</comment>
<keyword evidence="1" id="KW-0812">Transmembrane</keyword>
<proteinExistence type="predicted"/>